<feature type="signal peptide" evidence="1">
    <location>
        <begin position="1"/>
        <end position="18"/>
    </location>
</feature>
<dbReference type="InterPro" id="IPR052158">
    <property type="entry name" value="INH-QAR"/>
</dbReference>
<gene>
    <name evidence="3" type="ORF">EI97DRAFT_452416</name>
</gene>
<dbReference type="OrthoDB" id="543156at2759"/>
<dbReference type="InterPro" id="IPR002818">
    <property type="entry name" value="DJ-1/PfpI"/>
</dbReference>
<proteinExistence type="predicted"/>
<dbReference type="InterPro" id="IPR029062">
    <property type="entry name" value="Class_I_gatase-like"/>
</dbReference>
<dbReference type="AlphaFoldDB" id="A0A6A6JAK4"/>
<evidence type="ECO:0000256" key="1">
    <source>
        <dbReference type="SAM" id="SignalP"/>
    </source>
</evidence>
<feature type="domain" description="DJ-1/PfpI" evidence="2">
    <location>
        <begin position="71"/>
        <end position="222"/>
    </location>
</feature>
<evidence type="ECO:0000313" key="4">
    <source>
        <dbReference type="Proteomes" id="UP000800097"/>
    </source>
</evidence>
<dbReference type="Pfam" id="PF01965">
    <property type="entry name" value="DJ-1_PfpI"/>
    <property type="match status" value="1"/>
</dbReference>
<dbReference type="GO" id="GO:0016740">
    <property type="term" value="F:transferase activity"/>
    <property type="evidence" value="ECO:0007669"/>
    <property type="project" value="UniProtKB-KW"/>
</dbReference>
<organism evidence="3 4">
    <name type="scientific">Westerdykella ornata</name>
    <dbReference type="NCBI Taxonomy" id="318751"/>
    <lineage>
        <taxon>Eukaryota</taxon>
        <taxon>Fungi</taxon>
        <taxon>Dikarya</taxon>
        <taxon>Ascomycota</taxon>
        <taxon>Pezizomycotina</taxon>
        <taxon>Dothideomycetes</taxon>
        <taxon>Pleosporomycetidae</taxon>
        <taxon>Pleosporales</taxon>
        <taxon>Sporormiaceae</taxon>
        <taxon>Westerdykella</taxon>
    </lineage>
</organism>
<reference evidence="3" key="1">
    <citation type="journal article" date="2020" name="Stud. Mycol.">
        <title>101 Dothideomycetes genomes: a test case for predicting lifestyles and emergence of pathogens.</title>
        <authorList>
            <person name="Haridas S."/>
            <person name="Albert R."/>
            <person name="Binder M."/>
            <person name="Bloem J."/>
            <person name="Labutti K."/>
            <person name="Salamov A."/>
            <person name="Andreopoulos B."/>
            <person name="Baker S."/>
            <person name="Barry K."/>
            <person name="Bills G."/>
            <person name="Bluhm B."/>
            <person name="Cannon C."/>
            <person name="Castanera R."/>
            <person name="Culley D."/>
            <person name="Daum C."/>
            <person name="Ezra D."/>
            <person name="Gonzalez J."/>
            <person name="Henrissat B."/>
            <person name="Kuo A."/>
            <person name="Liang C."/>
            <person name="Lipzen A."/>
            <person name="Lutzoni F."/>
            <person name="Magnuson J."/>
            <person name="Mondo S."/>
            <person name="Nolan M."/>
            <person name="Ohm R."/>
            <person name="Pangilinan J."/>
            <person name="Park H.-J."/>
            <person name="Ramirez L."/>
            <person name="Alfaro M."/>
            <person name="Sun H."/>
            <person name="Tritt A."/>
            <person name="Yoshinaga Y."/>
            <person name="Zwiers L.-H."/>
            <person name="Turgeon B."/>
            <person name="Goodwin S."/>
            <person name="Spatafora J."/>
            <person name="Crous P."/>
            <person name="Grigoriev I."/>
        </authorList>
    </citation>
    <scope>NUCLEOTIDE SEQUENCE</scope>
    <source>
        <strain evidence="3">CBS 379.55</strain>
    </source>
</reference>
<name>A0A6A6JAK4_WESOR</name>
<dbReference type="CDD" id="cd03139">
    <property type="entry name" value="GATase1_PfpI_2"/>
    <property type="match status" value="1"/>
</dbReference>
<dbReference type="Proteomes" id="UP000800097">
    <property type="component" value="Unassembled WGS sequence"/>
</dbReference>
<dbReference type="EMBL" id="ML986511">
    <property type="protein sequence ID" value="KAF2273264.1"/>
    <property type="molecule type" value="Genomic_DNA"/>
</dbReference>
<keyword evidence="1" id="KW-0732">Signal</keyword>
<keyword evidence="4" id="KW-1185">Reference proteome</keyword>
<dbReference type="PANTHER" id="PTHR43130:SF15">
    <property type="entry name" value="THIJ_PFPI FAMILY PROTEIN (AFU_ORTHOLOGUE AFUA_5G14240)"/>
    <property type="match status" value="1"/>
</dbReference>
<protein>
    <submittedName>
        <fullName evidence="3">Class I glutamine amidotransferase-like protein</fullName>
    </submittedName>
</protein>
<evidence type="ECO:0000313" key="3">
    <source>
        <dbReference type="EMBL" id="KAF2273264.1"/>
    </source>
</evidence>
<accession>A0A6A6JAK4</accession>
<dbReference type="GeneID" id="54553582"/>
<keyword evidence="3" id="KW-0808">Transferase</keyword>
<dbReference type="Gene3D" id="3.40.50.880">
    <property type="match status" value="1"/>
</dbReference>
<evidence type="ECO:0000259" key="2">
    <source>
        <dbReference type="Pfam" id="PF01965"/>
    </source>
</evidence>
<sequence>MRFSKILAPLMALPSVLALPEAPKNVTSVGKPLHYAMMVFPGFQALDVYGPLDVIGSQVLMLNQPLHLSILSRTLAPVTTVPQKSPTMNMTHGNFGTQIMPTTTFKKVLAGKKDKEKGDIDVLLVPGGAATRGDMTEEIEFVKTMYPKVKYVLSICTGATILARAGILDGRNATTNKRAWAWATSTGPRVNWIPTARWVDAGNIWTSSGVSAGIDLTFAFVEHLYGKEVADYTSINLEYPRWPGGPSNDPFAAVWELEKVGVATATVTGRLVECSLSLGL</sequence>
<dbReference type="SUPFAM" id="SSF52317">
    <property type="entry name" value="Class I glutamine amidotransferase-like"/>
    <property type="match status" value="1"/>
</dbReference>
<feature type="chain" id="PRO_5025577415" evidence="1">
    <location>
        <begin position="19"/>
        <end position="280"/>
    </location>
</feature>
<dbReference type="RefSeq" id="XP_033650803.1">
    <property type="nucleotide sequence ID" value="XM_033800407.1"/>
</dbReference>
<dbReference type="PANTHER" id="PTHR43130">
    <property type="entry name" value="ARAC-FAMILY TRANSCRIPTIONAL REGULATOR"/>
    <property type="match status" value="1"/>
</dbReference>
<keyword evidence="3" id="KW-0315">Glutamine amidotransferase</keyword>